<evidence type="ECO:0000256" key="1">
    <source>
        <dbReference type="SAM" id="Coils"/>
    </source>
</evidence>
<feature type="region of interest" description="Disordered" evidence="2">
    <location>
        <begin position="533"/>
        <end position="562"/>
    </location>
</feature>
<reference evidence="3 4" key="1">
    <citation type="submission" date="2024-10" db="EMBL/GenBank/DDBJ databases">
        <title>Updated reference genomes for cyclostephanoid diatoms.</title>
        <authorList>
            <person name="Roberts W.R."/>
            <person name="Alverson A.J."/>
        </authorList>
    </citation>
    <scope>NUCLEOTIDE SEQUENCE [LARGE SCALE GENOMIC DNA]</scope>
    <source>
        <strain evidence="3 4">AJA232-27</strain>
    </source>
</reference>
<proteinExistence type="predicted"/>
<feature type="coiled-coil region" evidence="1">
    <location>
        <begin position="656"/>
        <end position="683"/>
    </location>
</feature>
<dbReference type="AlphaFoldDB" id="A0ABD3MHR4"/>
<feature type="region of interest" description="Disordered" evidence="2">
    <location>
        <begin position="444"/>
        <end position="466"/>
    </location>
</feature>
<feature type="compositionally biased region" description="Acidic residues" evidence="2">
    <location>
        <begin position="245"/>
        <end position="268"/>
    </location>
</feature>
<feature type="region of interest" description="Disordered" evidence="2">
    <location>
        <begin position="113"/>
        <end position="163"/>
    </location>
</feature>
<evidence type="ECO:0000256" key="2">
    <source>
        <dbReference type="SAM" id="MobiDB-lite"/>
    </source>
</evidence>
<organism evidence="3 4">
    <name type="scientific">Discostella pseudostelligera</name>
    <dbReference type="NCBI Taxonomy" id="259834"/>
    <lineage>
        <taxon>Eukaryota</taxon>
        <taxon>Sar</taxon>
        <taxon>Stramenopiles</taxon>
        <taxon>Ochrophyta</taxon>
        <taxon>Bacillariophyta</taxon>
        <taxon>Coscinodiscophyceae</taxon>
        <taxon>Thalassiosirophycidae</taxon>
        <taxon>Stephanodiscales</taxon>
        <taxon>Stephanodiscaceae</taxon>
        <taxon>Discostella</taxon>
    </lineage>
</organism>
<feature type="region of interest" description="Disordered" evidence="2">
    <location>
        <begin position="351"/>
        <end position="413"/>
    </location>
</feature>
<feature type="region of interest" description="Disordered" evidence="2">
    <location>
        <begin position="179"/>
        <end position="305"/>
    </location>
</feature>
<feature type="compositionally biased region" description="Low complexity" evidence="2">
    <location>
        <begin position="64"/>
        <end position="75"/>
    </location>
</feature>
<feature type="compositionally biased region" description="Basic and acidic residues" evidence="2">
    <location>
        <begin position="118"/>
        <end position="132"/>
    </location>
</feature>
<protein>
    <submittedName>
        <fullName evidence="3">Uncharacterized protein</fullName>
    </submittedName>
</protein>
<comment type="caution">
    <text evidence="3">The sequence shown here is derived from an EMBL/GenBank/DDBJ whole genome shotgun (WGS) entry which is preliminary data.</text>
</comment>
<evidence type="ECO:0000313" key="4">
    <source>
        <dbReference type="Proteomes" id="UP001530293"/>
    </source>
</evidence>
<gene>
    <name evidence="3" type="ORF">ACHAWU_005078</name>
</gene>
<keyword evidence="4" id="KW-1185">Reference proteome</keyword>
<feature type="region of interest" description="Disordered" evidence="2">
    <location>
        <begin position="64"/>
        <end position="97"/>
    </location>
</feature>
<sequence length="703" mass="80107">MIPFFIPPFNLLSDLMKEDASTTTVHGGMLNSNVNYCYIPPYGMVPRTSTTSLTTMMMSNNMSRDYYPPDNNDNYSRNDYDSRRRRSTSRRNVKDPLIQDFGSLQDWRSSKIGVGRLGDNKVGDDGVNEGRMRRGSGIGSGDDGRRRLDIMPPPPPPLAPPPPPPLFEDGEGGNYWVNPTNTMDRYPEPPMMDEDGGRRGEMMMMMPRRGGRRGRIRDDDDDDDDDDDGEWWETRRRRGGGRFDDEYDVEEEDMLDRFDDDYFDGEEDGYLRRSRSRRQRGGEYGVPPPTRSRSSFRTGAPPPPRPVKEFYDKLFWFGFDPDATQPTDRTMFGGTRGKFNAVDLLRDREERQRYYRGDGGGGGGGYNDSGRRRRMPPSSRSGRDSVIQDFGSVQDWNARKTGRGRAGGDAVGDDVVNRLDSRFDDGYFPLDDYIDDVGRGRVVQRGRNTRGGERQQQRRRSAVDRRAEEYDRFIGLGPPIDDDEYLGRSSSTSSRRRSGFAYKYNDNDIDLLFDDGEYIDVEPRYATERDLDMARAGLSSSPTDSSQSRRRRRRSWEERAMEMDRVPPRDAIAWGPNGPVGSGGENPLDSAAMDALRDIKKSKMFLERKENEVEDAKNEVVTLKANASLCQSKLEDARGREASKLEEELGYILRDIDDASRNLRLARAERDAASDRVSDLEERNWALLSEFEATTSFEDDLIG</sequence>
<dbReference type="EMBL" id="JALLBG020000127">
    <property type="protein sequence ID" value="KAL3763127.1"/>
    <property type="molecule type" value="Genomic_DNA"/>
</dbReference>
<feature type="compositionally biased region" description="Gly residues" evidence="2">
    <location>
        <begin position="357"/>
        <end position="367"/>
    </location>
</feature>
<feature type="compositionally biased region" description="Pro residues" evidence="2">
    <location>
        <begin position="151"/>
        <end position="163"/>
    </location>
</feature>
<evidence type="ECO:0000313" key="3">
    <source>
        <dbReference type="EMBL" id="KAL3763127.1"/>
    </source>
</evidence>
<feature type="compositionally biased region" description="Acidic residues" evidence="2">
    <location>
        <begin position="219"/>
        <end position="231"/>
    </location>
</feature>
<dbReference type="Proteomes" id="UP001530293">
    <property type="component" value="Unassembled WGS sequence"/>
</dbReference>
<keyword evidence="1" id="KW-0175">Coiled coil</keyword>
<accession>A0ABD3MHR4</accession>
<feature type="coiled-coil region" evidence="1">
    <location>
        <begin position="599"/>
        <end position="626"/>
    </location>
</feature>
<name>A0ABD3MHR4_9STRA</name>
<feature type="compositionally biased region" description="Basic and acidic residues" evidence="2">
    <location>
        <begin position="450"/>
        <end position="466"/>
    </location>
</feature>